<dbReference type="RefSeq" id="WP_132422018.1">
    <property type="nucleotide sequence ID" value="NZ_SMFZ01000001.1"/>
</dbReference>
<accession>A0A4R1HZQ4</accession>
<evidence type="ECO:0000256" key="1">
    <source>
        <dbReference type="ARBA" id="ARBA00006313"/>
    </source>
</evidence>
<proteinExistence type="inferred from homology"/>
<dbReference type="InterPro" id="IPR003454">
    <property type="entry name" value="MOase_MmoB_DmpM"/>
</dbReference>
<comment type="similarity">
    <text evidence="1">Belongs to the TmoD/XamoD family.</text>
</comment>
<name>A0A4R1HZQ4_PSEEN</name>
<dbReference type="InterPro" id="IPR036889">
    <property type="entry name" value="mOase_MmoB_DmpM_sf"/>
</dbReference>
<dbReference type="Gene3D" id="3.90.56.10">
    <property type="entry name" value="Monooxygenase component MmoB/DmpM"/>
    <property type="match status" value="1"/>
</dbReference>
<dbReference type="Pfam" id="PF02406">
    <property type="entry name" value="MmoB_DmpM"/>
    <property type="match status" value="1"/>
</dbReference>
<protein>
    <submittedName>
        <fullName evidence="2">Toluene 4-monooxygenase protein D</fullName>
    </submittedName>
</protein>
<dbReference type="SUPFAM" id="SSF56029">
    <property type="entry name" value="Monooxygenase (hydroxylase) regulatory protein"/>
    <property type="match status" value="1"/>
</dbReference>
<keyword evidence="3" id="KW-1185">Reference proteome</keyword>
<gene>
    <name evidence="2" type="ORF">EV378_1456</name>
</gene>
<dbReference type="Proteomes" id="UP000295560">
    <property type="component" value="Unassembled WGS sequence"/>
</dbReference>
<keyword evidence="2" id="KW-0560">Oxidoreductase</keyword>
<dbReference type="GO" id="GO:0004497">
    <property type="term" value="F:monooxygenase activity"/>
    <property type="evidence" value="ECO:0007669"/>
    <property type="project" value="UniProtKB-KW"/>
</dbReference>
<sequence length="108" mass="11746">MTIENAVGPILQSGEIARAVAQAVEVDNAGKRVQVRDRGSYVRIEVEGGECMLRRSTIEEELGRPFRMSELELNMSSFVGQIETGTESVRFYKGRPSGNGAAPEEATA</sequence>
<evidence type="ECO:0000313" key="3">
    <source>
        <dbReference type="Proteomes" id="UP000295560"/>
    </source>
</evidence>
<reference evidence="2 3" key="1">
    <citation type="submission" date="2019-03" db="EMBL/GenBank/DDBJ databases">
        <title>Sequencing the genomes of 1000 actinobacteria strains.</title>
        <authorList>
            <person name="Klenk H.-P."/>
        </authorList>
    </citation>
    <scope>NUCLEOTIDE SEQUENCE [LARGE SCALE GENOMIC DNA]</scope>
    <source>
        <strain evidence="2 3">DSM 44969</strain>
    </source>
</reference>
<comment type="caution">
    <text evidence="2">The sequence shown here is derived from an EMBL/GenBank/DDBJ whole genome shotgun (WGS) entry which is preliminary data.</text>
</comment>
<organism evidence="2 3">
    <name type="scientific">Pseudonocardia endophytica</name>
    <dbReference type="NCBI Taxonomy" id="401976"/>
    <lineage>
        <taxon>Bacteria</taxon>
        <taxon>Bacillati</taxon>
        <taxon>Actinomycetota</taxon>
        <taxon>Actinomycetes</taxon>
        <taxon>Pseudonocardiales</taxon>
        <taxon>Pseudonocardiaceae</taxon>
        <taxon>Pseudonocardia</taxon>
    </lineage>
</organism>
<dbReference type="AlphaFoldDB" id="A0A4R1HZQ4"/>
<dbReference type="EMBL" id="SMFZ01000001">
    <property type="protein sequence ID" value="TCK25639.1"/>
    <property type="molecule type" value="Genomic_DNA"/>
</dbReference>
<dbReference type="OrthoDB" id="9805636at2"/>
<keyword evidence="2" id="KW-0503">Monooxygenase</keyword>
<evidence type="ECO:0000313" key="2">
    <source>
        <dbReference type="EMBL" id="TCK25639.1"/>
    </source>
</evidence>